<dbReference type="Gene3D" id="3.40.50.450">
    <property type="match status" value="1"/>
</dbReference>
<dbReference type="KEGG" id="dmp:FAK_05530"/>
<dbReference type="InterPro" id="IPR005268">
    <property type="entry name" value="CHP00725"/>
</dbReference>
<dbReference type="PANTHER" id="PTHR43393">
    <property type="entry name" value="CYTOKININ RIBOSIDE 5'-MONOPHOSPHATE PHOSPHORIBOHYDROLASE"/>
    <property type="match status" value="1"/>
</dbReference>
<proteinExistence type="predicted"/>
<accession>A0AAU9EXG0</accession>
<keyword evidence="2" id="KW-1185">Reference proteome</keyword>
<dbReference type="EMBL" id="AP028679">
    <property type="protein sequence ID" value="BEQ13487.1"/>
    <property type="molecule type" value="Genomic_DNA"/>
</dbReference>
<evidence type="ECO:0000313" key="1">
    <source>
        <dbReference type="EMBL" id="BEQ13487.1"/>
    </source>
</evidence>
<dbReference type="AlphaFoldDB" id="A0AAU9EXG0"/>
<sequence>MVEAARLISVIGAGQADQRQKEHAFRVGELLARAGWGVVCGGLSGVMAEACRGCASAGGLTVGLLPGTERQAANPWVQVILPTGLGQARNALVVLAGQGAIAVGGGGGTLSEIGHALKAGRPVVSLGSWEVAGVPQAESPEQAVGMILELTAA</sequence>
<dbReference type="SUPFAM" id="SSF102405">
    <property type="entry name" value="MCP/YpsA-like"/>
    <property type="match status" value="1"/>
</dbReference>
<organism evidence="1 2">
    <name type="scientific">Desulfoferula mesophila</name>
    <dbReference type="NCBI Taxonomy" id="3058419"/>
    <lineage>
        <taxon>Bacteria</taxon>
        <taxon>Pseudomonadati</taxon>
        <taxon>Thermodesulfobacteriota</taxon>
        <taxon>Desulfarculia</taxon>
        <taxon>Desulfarculales</taxon>
        <taxon>Desulfarculaceae</taxon>
        <taxon>Desulfoferula</taxon>
    </lineage>
</organism>
<dbReference type="Proteomes" id="UP001366166">
    <property type="component" value="Chromosome"/>
</dbReference>
<name>A0AAU9EXG0_9BACT</name>
<protein>
    <submittedName>
        <fullName evidence="1">TIGR00725 family protein</fullName>
    </submittedName>
</protein>
<dbReference type="PANTHER" id="PTHR43393:SF3">
    <property type="entry name" value="LYSINE DECARBOXYLASE-LIKE PROTEIN"/>
    <property type="match status" value="1"/>
</dbReference>
<evidence type="ECO:0000313" key="2">
    <source>
        <dbReference type="Proteomes" id="UP001366166"/>
    </source>
</evidence>
<dbReference type="Pfam" id="PF18306">
    <property type="entry name" value="LDcluster4"/>
    <property type="match status" value="1"/>
</dbReference>
<gene>
    <name evidence="1" type="ORF">FAK_05530</name>
</gene>
<dbReference type="InterPro" id="IPR041164">
    <property type="entry name" value="LDcluster4"/>
</dbReference>
<reference evidence="2" key="1">
    <citation type="journal article" date="2023" name="Arch. Microbiol.">
        <title>Desulfoferula mesophilus gen. nov. sp. nov., a mesophilic sulfate-reducing bacterium isolated from a brackish lake sediment.</title>
        <authorList>
            <person name="Watanabe T."/>
            <person name="Yabe T."/>
            <person name="Tsuji J.M."/>
            <person name="Fukui M."/>
        </authorList>
    </citation>
    <scope>NUCLEOTIDE SEQUENCE [LARGE SCALE GENOMIC DNA]</scope>
    <source>
        <strain evidence="2">12FAK</strain>
    </source>
</reference>
<dbReference type="RefSeq" id="WP_338605197.1">
    <property type="nucleotide sequence ID" value="NZ_AP028679.1"/>
</dbReference>
<dbReference type="NCBIfam" id="TIGR00725">
    <property type="entry name" value="TIGR00725 family protein"/>
    <property type="match status" value="1"/>
</dbReference>
<dbReference type="InterPro" id="IPR052341">
    <property type="entry name" value="LOG_family_nucleotidases"/>
</dbReference>
<dbReference type="GO" id="GO:0005829">
    <property type="term" value="C:cytosol"/>
    <property type="evidence" value="ECO:0007669"/>
    <property type="project" value="TreeGrafter"/>
</dbReference>